<dbReference type="AlphaFoldDB" id="A0A0R3TH13"/>
<evidence type="ECO:0000256" key="2">
    <source>
        <dbReference type="SAM" id="MobiDB-lite"/>
    </source>
</evidence>
<proteinExistence type="predicted"/>
<feature type="domain" description="GON" evidence="3">
    <location>
        <begin position="29"/>
        <end position="235"/>
    </location>
</feature>
<dbReference type="STRING" id="102285.A0A0R3TH13"/>
<organism evidence="4">
    <name type="scientific">Rodentolepis nana</name>
    <name type="common">Dwarf tapeworm</name>
    <name type="synonym">Hymenolepis nana</name>
    <dbReference type="NCBI Taxonomy" id="102285"/>
    <lineage>
        <taxon>Eukaryota</taxon>
        <taxon>Metazoa</taxon>
        <taxon>Spiralia</taxon>
        <taxon>Lophotrochozoa</taxon>
        <taxon>Platyhelminthes</taxon>
        <taxon>Cestoda</taxon>
        <taxon>Eucestoda</taxon>
        <taxon>Cyclophyllidea</taxon>
        <taxon>Hymenolepididae</taxon>
        <taxon>Rodentolepis</taxon>
    </lineage>
</organism>
<evidence type="ECO:0000313" key="4">
    <source>
        <dbReference type="WBParaSite" id="HNAJ_0000635401-mRNA-1"/>
    </source>
</evidence>
<dbReference type="Pfam" id="PF08685">
    <property type="entry name" value="GON"/>
    <property type="match status" value="1"/>
</dbReference>
<accession>A0A0R3TH13</accession>
<dbReference type="GO" id="GO:0008270">
    <property type="term" value="F:zinc ion binding"/>
    <property type="evidence" value="ECO:0007669"/>
    <property type="project" value="InterPro"/>
</dbReference>
<evidence type="ECO:0000259" key="3">
    <source>
        <dbReference type="PROSITE" id="PS51046"/>
    </source>
</evidence>
<dbReference type="GO" id="GO:0004222">
    <property type="term" value="F:metalloendopeptidase activity"/>
    <property type="evidence" value="ECO:0007669"/>
    <property type="project" value="InterPro"/>
</dbReference>
<evidence type="ECO:0000256" key="1">
    <source>
        <dbReference type="ARBA" id="ARBA00022723"/>
    </source>
</evidence>
<feature type="compositionally biased region" description="Polar residues" evidence="2">
    <location>
        <begin position="32"/>
        <end position="46"/>
    </location>
</feature>
<keyword evidence="1" id="KW-0479">Metal-binding</keyword>
<dbReference type="WBParaSite" id="HNAJ_0000635401-mRNA-1">
    <property type="protein sequence ID" value="HNAJ_0000635401-mRNA-1"/>
    <property type="gene ID" value="HNAJ_0000635401"/>
</dbReference>
<reference evidence="4" key="1">
    <citation type="submission" date="2017-02" db="UniProtKB">
        <authorList>
            <consortium name="WormBaseParasite"/>
        </authorList>
    </citation>
    <scope>IDENTIFICATION</scope>
</reference>
<protein>
    <submittedName>
        <fullName evidence="4">GON domain-containing protein</fullName>
    </submittedName>
</protein>
<feature type="region of interest" description="Disordered" evidence="2">
    <location>
        <begin position="19"/>
        <end position="46"/>
    </location>
</feature>
<sequence>LEIVRPVEEHGPFRSIINVGSPKKTMKDKGLSGTSPKKISGMDSSNEENQFAWVNTSKLRGNDLEFGFQDSFFGHKSDQNCSSSSSSSSSSSAGPLYYNGIVADINETFNSTMESYQLPDHPSDSITFFKKLRINLNTLHIDIFDRRFIDEWGQFVPYAIAKSCSRNTCQLGKFLINLEDTGFAVSKETQWRTSREKSIGRVVRSENSQIIVGTCGGDCGGCWPDPFLLLDVIDLKSR</sequence>
<name>A0A0R3TH13_RODNA</name>
<dbReference type="InterPro" id="IPR012314">
    <property type="entry name" value="Pept_M12B_GON-ADAMTSs"/>
</dbReference>
<dbReference type="PROSITE" id="PS51046">
    <property type="entry name" value="GON"/>
    <property type="match status" value="1"/>
</dbReference>